<evidence type="ECO:0000256" key="6">
    <source>
        <dbReference type="ARBA" id="ARBA00023033"/>
    </source>
</evidence>
<dbReference type="Proteomes" id="UP000530564">
    <property type="component" value="Unassembled WGS sequence"/>
</dbReference>
<proteinExistence type="inferred from homology"/>
<dbReference type="AlphaFoldDB" id="A0A839ZWZ9"/>
<keyword evidence="5 8" id="KW-0408">Iron</keyword>
<dbReference type="PANTHER" id="PTHR46696">
    <property type="entry name" value="P450, PUTATIVE (EUROFUNG)-RELATED"/>
    <property type="match status" value="1"/>
</dbReference>
<dbReference type="GO" id="GO:0016705">
    <property type="term" value="F:oxidoreductase activity, acting on paired donors, with incorporation or reduction of molecular oxygen"/>
    <property type="evidence" value="ECO:0007669"/>
    <property type="project" value="InterPro"/>
</dbReference>
<dbReference type="Gene3D" id="1.10.630.10">
    <property type="entry name" value="Cytochrome P450"/>
    <property type="match status" value="1"/>
</dbReference>
<evidence type="ECO:0000256" key="7">
    <source>
        <dbReference type="ARBA" id="ARBA00043906"/>
    </source>
</evidence>
<dbReference type="InterPro" id="IPR036396">
    <property type="entry name" value="Cyt_P450_sf"/>
</dbReference>
<accession>A0A839ZWZ9</accession>
<dbReference type="CDD" id="cd20625">
    <property type="entry name" value="CYP164-like"/>
    <property type="match status" value="1"/>
</dbReference>
<evidence type="ECO:0000313" key="10">
    <source>
        <dbReference type="Proteomes" id="UP000530564"/>
    </source>
</evidence>
<dbReference type="PANTHER" id="PTHR46696:SF1">
    <property type="entry name" value="CYTOCHROME P450 YJIB-RELATED"/>
    <property type="match status" value="1"/>
</dbReference>
<name>A0A839ZWZ9_9CAUL</name>
<dbReference type="SUPFAM" id="SSF48264">
    <property type="entry name" value="Cytochrome P450"/>
    <property type="match status" value="1"/>
</dbReference>
<organism evidence="9 10">
    <name type="scientific">Phenylobacterium haematophilum</name>
    <dbReference type="NCBI Taxonomy" id="98513"/>
    <lineage>
        <taxon>Bacteria</taxon>
        <taxon>Pseudomonadati</taxon>
        <taxon>Pseudomonadota</taxon>
        <taxon>Alphaproteobacteria</taxon>
        <taxon>Caulobacterales</taxon>
        <taxon>Caulobacteraceae</taxon>
        <taxon>Phenylobacterium</taxon>
    </lineage>
</organism>
<reference evidence="9 10" key="1">
    <citation type="submission" date="2020-08" db="EMBL/GenBank/DDBJ databases">
        <title>Genomic Encyclopedia of Type Strains, Phase IV (KMG-IV): sequencing the most valuable type-strain genomes for metagenomic binning, comparative biology and taxonomic classification.</title>
        <authorList>
            <person name="Goeker M."/>
        </authorList>
    </citation>
    <scope>NUCLEOTIDE SEQUENCE [LARGE SCALE GENOMIC DNA]</scope>
    <source>
        <strain evidence="9 10">DSM 21793</strain>
    </source>
</reference>
<comment type="similarity">
    <text evidence="1 8">Belongs to the cytochrome P450 family.</text>
</comment>
<evidence type="ECO:0000256" key="8">
    <source>
        <dbReference type="RuleBase" id="RU000461"/>
    </source>
</evidence>
<evidence type="ECO:0000313" key="9">
    <source>
        <dbReference type="EMBL" id="MBB3889732.1"/>
    </source>
</evidence>
<keyword evidence="6 8" id="KW-0503">Monooxygenase</keyword>
<evidence type="ECO:0000256" key="4">
    <source>
        <dbReference type="ARBA" id="ARBA00023002"/>
    </source>
</evidence>
<dbReference type="FunFam" id="1.10.630.10:FF:000018">
    <property type="entry name" value="Cytochrome P450 monooxygenase"/>
    <property type="match status" value="1"/>
</dbReference>
<sequence>MTDQHAGQRVWSIVETSAFDPVARVSPHERLKDLREQCPVHRDEGVKTWFLTRYGDVRDTVNDRSLWRHWSRAEEGALLRRMDRDPDAPRQDSILLLDEPDHSRVRLPLAKAFYGRINAMKPQIEAIIDEVIDAAPHGAPFDLIGDVAIPIPILVIATILGVERERFREFREWSEASILGLNPLRTPEETQKMEWGSGKLTDYFSHLMAQRRAAPQDDLISDMVKLQAEGAPLSDDEIRVNLSALLIGGNLTTTDLIGNGVWLLLNHPEELAKLKADPSLAAATVEEILRYESPVGITNRVISQEREVGGCPMHVHQSVITSLHGANRDPEVFEDPDRFDITRKHVPHVAFGGGSHICIGAPLARIEAKQALVRLFERFPDLRLAGDEPTWRALPFFRGMEALVVAG</sequence>
<dbReference type="InterPro" id="IPR017972">
    <property type="entry name" value="Cyt_P450_CS"/>
</dbReference>
<keyword evidence="3 8" id="KW-0479">Metal-binding</keyword>
<dbReference type="InterPro" id="IPR001128">
    <property type="entry name" value="Cyt_P450"/>
</dbReference>
<protein>
    <recommendedName>
        <fullName evidence="11">Cytochrome P450</fullName>
    </recommendedName>
</protein>
<comment type="function">
    <text evidence="7">Cytochromes P450 are a group of heme-thiolate monooxygenases. They oxidize a variety of structurally unrelated compounds, including steroids, fatty acids, and xenobiotics.</text>
</comment>
<keyword evidence="2 8" id="KW-0349">Heme</keyword>
<evidence type="ECO:0008006" key="11">
    <source>
        <dbReference type="Google" id="ProtNLM"/>
    </source>
</evidence>
<evidence type="ECO:0000256" key="1">
    <source>
        <dbReference type="ARBA" id="ARBA00010617"/>
    </source>
</evidence>
<comment type="caution">
    <text evidence="9">The sequence shown here is derived from an EMBL/GenBank/DDBJ whole genome shotgun (WGS) entry which is preliminary data.</text>
</comment>
<dbReference type="GO" id="GO:0004497">
    <property type="term" value="F:monooxygenase activity"/>
    <property type="evidence" value="ECO:0007669"/>
    <property type="project" value="UniProtKB-KW"/>
</dbReference>
<dbReference type="GO" id="GO:0005506">
    <property type="term" value="F:iron ion binding"/>
    <property type="evidence" value="ECO:0007669"/>
    <property type="project" value="InterPro"/>
</dbReference>
<dbReference type="GO" id="GO:0020037">
    <property type="term" value="F:heme binding"/>
    <property type="evidence" value="ECO:0007669"/>
    <property type="project" value="InterPro"/>
</dbReference>
<evidence type="ECO:0000256" key="3">
    <source>
        <dbReference type="ARBA" id="ARBA00022723"/>
    </source>
</evidence>
<dbReference type="RefSeq" id="WP_183769731.1">
    <property type="nucleotide sequence ID" value="NZ_JACIDK010000001.1"/>
</dbReference>
<dbReference type="EMBL" id="JACIDK010000001">
    <property type="protein sequence ID" value="MBB3889732.1"/>
    <property type="molecule type" value="Genomic_DNA"/>
</dbReference>
<dbReference type="PROSITE" id="PS00086">
    <property type="entry name" value="CYTOCHROME_P450"/>
    <property type="match status" value="1"/>
</dbReference>
<evidence type="ECO:0000256" key="5">
    <source>
        <dbReference type="ARBA" id="ARBA00023004"/>
    </source>
</evidence>
<dbReference type="PRINTS" id="PR00359">
    <property type="entry name" value="BP450"/>
</dbReference>
<gene>
    <name evidence="9" type="ORF">GGQ61_000429</name>
</gene>
<keyword evidence="10" id="KW-1185">Reference proteome</keyword>
<dbReference type="Pfam" id="PF00067">
    <property type="entry name" value="p450"/>
    <property type="match status" value="1"/>
</dbReference>
<dbReference type="InterPro" id="IPR002397">
    <property type="entry name" value="Cyt_P450_B"/>
</dbReference>
<evidence type="ECO:0000256" key="2">
    <source>
        <dbReference type="ARBA" id="ARBA00022617"/>
    </source>
</evidence>
<keyword evidence="4 8" id="KW-0560">Oxidoreductase</keyword>